<reference evidence="1" key="1">
    <citation type="submission" date="2020-07" db="EMBL/GenBank/DDBJ databases">
        <title>Multicomponent nature underlies the extraordinary mechanical properties of spider dragline silk.</title>
        <authorList>
            <person name="Kono N."/>
            <person name="Nakamura H."/>
            <person name="Mori M."/>
            <person name="Yoshida Y."/>
            <person name="Ohtoshi R."/>
            <person name="Malay A.D."/>
            <person name="Moran D.A.P."/>
            <person name="Tomita M."/>
            <person name="Numata K."/>
            <person name="Arakawa K."/>
        </authorList>
    </citation>
    <scope>NUCLEOTIDE SEQUENCE</scope>
</reference>
<organism evidence="1 2">
    <name type="scientific">Trichonephila clavata</name>
    <name type="common">Joro spider</name>
    <name type="synonym">Nephila clavata</name>
    <dbReference type="NCBI Taxonomy" id="2740835"/>
    <lineage>
        <taxon>Eukaryota</taxon>
        <taxon>Metazoa</taxon>
        <taxon>Ecdysozoa</taxon>
        <taxon>Arthropoda</taxon>
        <taxon>Chelicerata</taxon>
        <taxon>Arachnida</taxon>
        <taxon>Araneae</taxon>
        <taxon>Araneomorphae</taxon>
        <taxon>Entelegynae</taxon>
        <taxon>Araneoidea</taxon>
        <taxon>Nephilidae</taxon>
        <taxon>Trichonephila</taxon>
    </lineage>
</organism>
<keyword evidence="2" id="KW-1185">Reference proteome</keyword>
<dbReference type="Proteomes" id="UP000887116">
    <property type="component" value="Unassembled WGS sequence"/>
</dbReference>
<evidence type="ECO:0000313" key="1">
    <source>
        <dbReference type="EMBL" id="GFQ98188.1"/>
    </source>
</evidence>
<dbReference type="AlphaFoldDB" id="A0A8X6H8E6"/>
<name>A0A8X6H8E6_TRICU</name>
<comment type="caution">
    <text evidence="1">The sequence shown here is derived from an EMBL/GenBank/DDBJ whole genome shotgun (WGS) entry which is preliminary data.</text>
</comment>
<gene>
    <name evidence="1" type="primary">NCL1_24956</name>
    <name evidence="1" type="ORF">TNCT_636031</name>
</gene>
<proteinExistence type="predicted"/>
<sequence length="146" mass="16564">MNRSDYLSITEIWMENSMPVNKPGFGLRSYCNTAKCRQIKTTSSVAVSSSSSRKADSVAMYRNINSFTDCNRVNNDISEINLRMKDAKTCDVCLVNIKVNDILKFILGCVYIHPGTALAEIKLFMLRSQLRYSKNIAKIIPIRKRS</sequence>
<accession>A0A8X6H8E6</accession>
<dbReference type="EMBL" id="BMAO01004971">
    <property type="protein sequence ID" value="GFQ98188.1"/>
    <property type="molecule type" value="Genomic_DNA"/>
</dbReference>
<evidence type="ECO:0000313" key="2">
    <source>
        <dbReference type="Proteomes" id="UP000887116"/>
    </source>
</evidence>
<protein>
    <submittedName>
        <fullName evidence="1">Uncharacterized protein</fullName>
    </submittedName>
</protein>
<dbReference type="OrthoDB" id="8354353at2759"/>